<feature type="transmembrane region" description="Helical" evidence="1">
    <location>
        <begin position="35"/>
        <end position="57"/>
    </location>
</feature>
<evidence type="ECO:0000313" key="2">
    <source>
        <dbReference type="EMBL" id="KAL3846137.1"/>
    </source>
</evidence>
<keyword evidence="3" id="KW-1185">Reference proteome</keyword>
<sequence>MEEIYHYNNLRFSRHFIPGAFVPAGNKFHTRRFFYYSRCFLCAGNSFNFPAQFQWFVSAGYNLMVPDAFQVVHLKVLIFNFNKPLLTFIFFFFILLLNKKLFHHTTLILKLFIGHKVKVGVIVFC</sequence>
<proteinExistence type="predicted"/>
<accession>A0ABD3U9I6</accession>
<dbReference type="Proteomes" id="UP001634393">
    <property type="component" value="Unassembled WGS sequence"/>
</dbReference>
<evidence type="ECO:0000313" key="3">
    <source>
        <dbReference type="Proteomes" id="UP001634393"/>
    </source>
</evidence>
<feature type="transmembrane region" description="Helical" evidence="1">
    <location>
        <begin position="77"/>
        <end position="97"/>
    </location>
</feature>
<keyword evidence="1" id="KW-0812">Transmembrane</keyword>
<dbReference type="AlphaFoldDB" id="A0ABD3U9I6"/>
<dbReference type="EMBL" id="JBJXBP010000002">
    <property type="protein sequence ID" value="KAL3846137.1"/>
    <property type="molecule type" value="Genomic_DNA"/>
</dbReference>
<evidence type="ECO:0000256" key="1">
    <source>
        <dbReference type="SAM" id="Phobius"/>
    </source>
</evidence>
<reference evidence="2 3" key="1">
    <citation type="submission" date="2024-12" db="EMBL/GenBank/DDBJ databases">
        <title>The unique morphological basis and parallel evolutionary history of personate flowers in Penstemon.</title>
        <authorList>
            <person name="Depatie T.H."/>
            <person name="Wessinger C.A."/>
        </authorList>
    </citation>
    <scope>NUCLEOTIDE SEQUENCE [LARGE SCALE GENOMIC DNA]</scope>
    <source>
        <strain evidence="2">WTNN_2</strain>
        <tissue evidence="2">Leaf</tissue>
    </source>
</reference>
<protein>
    <submittedName>
        <fullName evidence="2">Uncharacterized protein</fullName>
    </submittedName>
</protein>
<gene>
    <name evidence="2" type="ORF">ACJIZ3_003540</name>
</gene>
<name>A0ABD3U9I6_9LAMI</name>
<organism evidence="2 3">
    <name type="scientific">Penstemon smallii</name>
    <dbReference type="NCBI Taxonomy" id="265156"/>
    <lineage>
        <taxon>Eukaryota</taxon>
        <taxon>Viridiplantae</taxon>
        <taxon>Streptophyta</taxon>
        <taxon>Embryophyta</taxon>
        <taxon>Tracheophyta</taxon>
        <taxon>Spermatophyta</taxon>
        <taxon>Magnoliopsida</taxon>
        <taxon>eudicotyledons</taxon>
        <taxon>Gunneridae</taxon>
        <taxon>Pentapetalae</taxon>
        <taxon>asterids</taxon>
        <taxon>lamiids</taxon>
        <taxon>Lamiales</taxon>
        <taxon>Plantaginaceae</taxon>
        <taxon>Cheloneae</taxon>
        <taxon>Penstemon</taxon>
    </lineage>
</organism>
<keyword evidence="1" id="KW-1133">Transmembrane helix</keyword>
<comment type="caution">
    <text evidence="2">The sequence shown here is derived from an EMBL/GenBank/DDBJ whole genome shotgun (WGS) entry which is preliminary data.</text>
</comment>
<keyword evidence="1" id="KW-0472">Membrane</keyword>